<sequence length="25" mass="3015">MSSNKSTRVSNRRYAEKQPYRTKVK</sequence>
<proteinExistence type="predicted"/>
<organism evidence="2">
    <name type="scientific">marine metagenome</name>
    <dbReference type="NCBI Taxonomy" id="408172"/>
    <lineage>
        <taxon>unclassified sequences</taxon>
        <taxon>metagenomes</taxon>
        <taxon>ecological metagenomes</taxon>
    </lineage>
</organism>
<name>A0A382XGJ8_9ZZZZ</name>
<dbReference type="AlphaFoldDB" id="A0A382XGJ8"/>
<protein>
    <submittedName>
        <fullName evidence="2">Uncharacterized protein</fullName>
    </submittedName>
</protein>
<feature type="region of interest" description="Disordered" evidence="1">
    <location>
        <begin position="1"/>
        <end position="25"/>
    </location>
</feature>
<accession>A0A382XGJ8</accession>
<evidence type="ECO:0000313" key="2">
    <source>
        <dbReference type="EMBL" id="SVD70287.1"/>
    </source>
</evidence>
<gene>
    <name evidence="2" type="ORF">METZ01_LOCUS423141</name>
</gene>
<dbReference type="EMBL" id="UINC01167656">
    <property type="protein sequence ID" value="SVD70287.1"/>
    <property type="molecule type" value="Genomic_DNA"/>
</dbReference>
<feature type="non-terminal residue" evidence="2">
    <location>
        <position position="25"/>
    </location>
</feature>
<evidence type="ECO:0000256" key="1">
    <source>
        <dbReference type="SAM" id="MobiDB-lite"/>
    </source>
</evidence>
<reference evidence="2" key="1">
    <citation type="submission" date="2018-05" db="EMBL/GenBank/DDBJ databases">
        <authorList>
            <person name="Lanie J.A."/>
            <person name="Ng W.-L."/>
            <person name="Kazmierczak K.M."/>
            <person name="Andrzejewski T.M."/>
            <person name="Davidsen T.M."/>
            <person name="Wayne K.J."/>
            <person name="Tettelin H."/>
            <person name="Glass J.I."/>
            <person name="Rusch D."/>
            <person name="Podicherti R."/>
            <person name="Tsui H.-C.T."/>
            <person name="Winkler M.E."/>
        </authorList>
    </citation>
    <scope>NUCLEOTIDE SEQUENCE</scope>
</reference>